<sequence length="111" mass="12084">MDQLAINEKVGAYYMLLELSGAVNAYTITELKTKVYSYILDSNVVLDMSQVSQLDSTGLGVIIAAHNDGEGCGTKIFILNPSNEARHSLEKTGFLDTFNIIHSVTEVNDAL</sequence>
<dbReference type="Proteomes" id="UP000578697">
    <property type="component" value="Unassembled WGS sequence"/>
</dbReference>
<dbReference type="Pfam" id="PF01740">
    <property type="entry name" value="STAS"/>
    <property type="match status" value="1"/>
</dbReference>
<evidence type="ECO:0000313" key="5">
    <source>
        <dbReference type="Proteomes" id="UP000593591"/>
    </source>
</evidence>
<name>A0A840SA43_9SPIR</name>
<feature type="domain" description="STAS" evidence="1">
    <location>
        <begin position="15"/>
        <end position="111"/>
    </location>
</feature>
<evidence type="ECO:0000313" key="4">
    <source>
        <dbReference type="Proteomes" id="UP000578697"/>
    </source>
</evidence>
<evidence type="ECO:0000259" key="1">
    <source>
        <dbReference type="PROSITE" id="PS50801"/>
    </source>
</evidence>
<dbReference type="RefSeq" id="WP_184651126.1">
    <property type="nucleotide sequence ID" value="NZ_JACHFR010000001.1"/>
</dbReference>
<evidence type="ECO:0000313" key="2">
    <source>
        <dbReference type="EMBL" id="MBB5217675.1"/>
    </source>
</evidence>
<proteinExistence type="predicted"/>
<reference evidence="2 4" key="2">
    <citation type="submission" date="2020-08" db="EMBL/GenBank/DDBJ databases">
        <title>Genomic Encyclopedia of Type Strains, Phase IV (KMG-IV): sequencing the most valuable type-strain genomes for metagenomic binning, comparative biology and taxonomic classification.</title>
        <authorList>
            <person name="Goeker M."/>
        </authorList>
    </citation>
    <scope>NUCLEOTIDE SEQUENCE [LARGE SCALE GENOMIC DNA]</scope>
    <source>
        <strain evidence="2 4">DSM 103679</strain>
    </source>
</reference>
<dbReference type="PANTHER" id="PTHR33495">
    <property type="entry name" value="ANTI-SIGMA FACTOR ANTAGONIST TM_1081-RELATED-RELATED"/>
    <property type="match status" value="1"/>
</dbReference>
<dbReference type="Proteomes" id="UP000593591">
    <property type="component" value="Chromosome"/>
</dbReference>
<accession>A0A840SA43</accession>
<protein>
    <submittedName>
        <fullName evidence="2">Anti-anti-sigma factor</fullName>
    </submittedName>
    <submittedName>
        <fullName evidence="3">Anti-sigma factor antagonist</fullName>
    </submittedName>
</protein>
<dbReference type="EMBL" id="CP031517">
    <property type="protein sequence ID" value="QOS40593.1"/>
    <property type="molecule type" value="Genomic_DNA"/>
</dbReference>
<dbReference type="KEGG" id="trc:DYE49_09015"/>
<dbReference type="CDD" id="cd07043">
    <property type="entry name" value="STAS_anti-anti-sigma_factors"/>
    <property type="match status" value="1"/>
</dbReference>
<dbReference type="EMBL" id="JACHFR010000001">
    <property type="protein sequence ID" value="MBB5217675.1"/>
    <property type="molecule type" value="Genomic_DNA"/>
</dbReference>
<dbReference type="PROSITE" id="PS50801">
    <property type="entry name" value="STAS"/>
    <property type="match status" value="1"/>
</dbReference>
<dbReference type="AlphaFoldDB" id="A0A840SA43"/>
<dbReference type="InterPro" id="IPR036513">
    <property type="entry name" value="STAS_dom_sf"/>
</dbReference>
<reference evidence="3 5" key="1">
    <citation type="submission" date="2018-08" db="EMBL/GenBank/DDBJ databases">
        <title>The first complete genome of Treponema rectale (CHPAT), a commensal spirochete of the bovine rectum.</title>
        <authorList>
            <person name="Staton G.J."/>
            <person name="Clegg S.R."/>
            <person name="Carter S.D."/>
            <person name="Radford A.D."/>
            <person name="Darby A."/>
            <person name="Hall N."/>
            <person name="Birtles R.J."/>
            <person name="Evans N.J."/>
        </authorList>
    </citation>
    <scope>NUCLEOTIDE SEQUENCE [LARGE SCALE GENOMIC DNA]</scope>
    <source>
        <strain evidence="3 5">CHPA</strain>
    </source>
</reference>
<dbReference type="SUPFAM" id="SSF52091">
    <property type="entry name" value="SpoIIaa-like"/>
    <property type="match status" value="1"/>
</dbReference>
<dbReference type="GO" id="GO:0043856">
    <property type="term" value="F:anti-sigma factor antagonist activity"/>
    <property type="evidence" value="ECO:0007669"/>
    <property type="project" value="TreeGrafter"/>
</dbReference>
<organism evidence="2 4">
    <name type="scientific">Treponema rectale</name>
    <dbReference type="NCBI Taxonomy" id="744512"/>
    <lineage>
        <taxon>Bacteria</taxon>
        <taxon>Pseudomonadati</taxon>
        <taxon>Spirochaetota</taxon>
        <taxon>Spirochaetia</taxon>
        <taxon>Spirochaetales</taxon>
        <taxon>Treponemataceae</taxon>
        <taxon>Treponema</taxon>
    </lineage>
</organism>
<gene>
    <name evidence="3" type="ORF">DYE49_09015</name>
    <name evidence="2" type="ORF">HNP77_000019</name>
</gene>
<dbReference type="InterPro" id="IPR002645">
    <property type="entry name" value="STAS_dom"/>
</dbReference>
<dbReference type="Gene3D" id="3.30.750.24">
    <property type="entry name" value="STAS domain"/>
    <property type="match status" value="1"/>
</dbReference>
<evidence type="ECO:0000313" key="3">
    <source>
        <dbReference type="EMBL" id="QOS40593.1"/>
    </source>
</evidence>
<keyword evidence="4" id="KW-1185">Reference proteome</keyword>